<protein>
    <recommendedName>
        <fullName evidence="2">Mei2-like C-terminal RNA recognition motif domain-containing protein</fullName>
    </recommendedName>
</protein>
<evidence type="ECO:0000259" key="2">
    <source>
        <dbReference type="Pfam" id="PF04059"/>
    </source>
</evidence>
<gene>
    <name evidence="3" type="ORF">DM01DRAFT_1262660</name>
</gene>
<dbReference type="Pfam" id="PF04059">
    <property type="entry name" value="RRM_2"/>
    <property type="match status" value="1"/>
</dbReference>
<evidence type="ECO:0000313" key="4">
    <source>
        <dbReference type="Proteomes" id="UP000242146"/>
    </source>
</evidence>
<sequence length="140" mass="16442">LDLEKIDHGRDQRTTFMIRNIPNKYTQEMLRSWIDESHKGTYDFLYLPIDFDNKCNIGYAFINFLDPRTVVSFSKSHVGKSWSRFNSEKKCDLSYARLQGKGSLIQRFRNSDIMHQDVSYQPLLFHSSGPCKGEPEPFPR</sequence>
<dbReference type="OrthoDB" id="417481at2759"/>
<evidence type="ECO:0000313" key="3">
    <source>
        <dbReference type="EMBL" id="ORX55126.1"/>
    </source>
</evidence>
<comment type="caution">
    <text evidence="3">The sequence shown here is derived from an EMBL/GenBank/DDBJ whole genome shotgun (WGS) entry which is preliminary data.</text>
</comment>
<dbReference type="PANTHER" id="PTHR23189">
    <property type="entry name" value="RNA RECOGNITION MOTIF-CONTAINING"/>
    <property type="match status" value="1"/>
</dbReference>
<accession>A0A1X2GJE0</accession>
<keyword evidence="4" id="KW-1185">Reference proteome</keyword>
<proteinExistence type="predicted"/>
<dbReference type="Proteomes" id="UP000242146">
    <property type="component" value="Unassembled WGS sequence"/>
</dbReference>
<dbReference type="STRING" id="101127.A0A1X2GJE0"/>
<dbReference type="Gene3D" id="3.30.70.330">
    <property type="match status" value="1"/>
</dbReference>
<dbReference type="EMBL" id="MCGT01000012">
    <property type="protein sequence ID" value="ORX55126.1"/>
    <property type="molecule type" value="Genomic_DNA"/>
</dbReference>
<dbReference type="InterPro" id="IPR035979">
    <property type="entry name" value="RBD_domain_sf"/>
</dbReference>
<dbReference type="InterPro" id="IPR007201">
    <property type="entry name" value="Mei2-like_Rrm_C"/>
</dbReference>
<dbReference type="GO" id="GO:0003723">
    <property type="term" value="F:RNA binding"/>
    <property type="evidence" value="ECO:0007669"/>
    <property type="project" value="UniProtKB-KW"/>
</dbReference>
<keyword evidence="1" id="KW-0694">RNA-binding</keyword>
<dbReference type="SUPFAM" id="SSF54928">
    <property type="entry name" value="RNA-binding domain, RBD"/>
    <property type="match status" value="1"/>
</dbReference>
<organism evidence="3 4">
    <name type="scientific">Hesseltinella vesiculosa</name>
    <dbReference type="NCBI Taxonomy" id="101127"/>
    <lineage>
        <taxon>Eukaryota</taxon>
        <taxon>Fungi</taxon>
        <taxon>Fungi incertae sedis</taxon>
        <taxon>Mucoromycota</taxon>
        <taxon>Mucoromycotina</taxon>
        <taxon>Mucoromycetes</taxon>
        <taxon>Mucorales</taxon>
        <taxon>Cunninghamellaceae</taxon>
        <taxon>Hesseltinella</taxon>
    </lineage>
</organism>
<evidence type="ECO:0000256" key="1">
    <source>
        <dbReference type="ARBA" id="ARBA00022884"/>
    </source>
</evidence>
<feature type="domain" description="Mei2-like C-terminal RNA recognition motif" evidence="2">
    <location>
        <begin position="13"/>
        <end position="109"/>
    </location>
</feature>
<dbReference type="AlphaFoldDB" id="A0A1X2GJE0"/>
<name>A0A1X2GJE0_9FUNG</name>
<feature type="non-terminal residue" evidence="3">
    <location>
        <position position="1"/>
    </location>
</feature>
<dbReference type="InterPro" id="IPR012677">
    <property type="entry name" value="Nucleotide-bd_a/b_plait_sf"/>
</dbReference>
<reference evidence="3 4" key="1">
    <citation type="submission" date="2016-07" db="EMBL/GenBank/DDBJ databases">
        <title>Pervasive Adenine N6-methylation of Active Genes in Fungi.</title>
        <authorList>
            <consortium name="DOE Joint Genome Institute"/>
            <person name="Mondo S.J."/>
            <person name="Dannebaum R.O."/>
            <person name="Kuo R.C."/>
            <person name="Labutti K."/>
            <person name="Haridas S."/>
            <person name="Kuo A."/>
            <person name="Salamov A."/>
            <person name="Ahrendt S.R."/>
            <person name="Lipzen A."/>
            <person name="Sullivan W."/>
            <person name="Andreopoulos W.B."/>
            <person name="Clum A."/>
            <person name="Lindquist E."/>
            <person name="Daum C."/>
            <person name="Ramamoorthy G.K."/>
            <person name="Gryganskyi A."/>
            <person name="Culley D."/>
            <person name="Magnuson J.K."/>
            <person name="James T.Y."/>
            <person name="O'Malley M.A."/>
            <person name="Stajich J.E."/>
            <person name="Spatafora J.W."/>
            <person name="Visel A."/>
            <person name="Grigoriev I.V."/>
        </authorList>
    </citation>
    <scope>NUCLEOTIDE SEQUENCE [LARGE SCALE GENOMIC DNA]</scope>
    <source>
        <strain evidence="3 4">NRRL 3301</strain>
    </source>
</reference>
<feature type="non-terminal residue" evidence="3">
    <location>
        <position position="140"/>
    </location>
</feature>